<evidence type="ECO:0000259" key="3">
    <source>
        <dbReference type="PROSITE" id="PS51781"/>
    </source>
</evidence>
<dbReference type="EMBL" id="BLJN01000005">
    <property type="protein sequence ID" value="GFE82884.1"/>
    <property type="molecule type" value="Genomic_DNA"/>
</dbReference>
<evidence type="ECO:0000313" key="4">
    <source>
        <dbReference type="EMBL" id="GFE82884.1"/>
    </source>
</evidence>
<dbReference type="RefSeq" id="WP_161814521.1">
    <property type="nucleotide sequence ID" value="NZ_BLJN01000005.1"/>
</dbReference>
<dbReference type="InterPro" id="IPR003646">
    <property type="entry name" value="SH3-like_bac-type"/>
</dbReference>
<organism evidence="4 5">
    <name type="scientific">Steroidobacter agaridevorans</name>
    <dbReference type="NCBI Taxonomy" id="2695856"/>
    <lineage>
        <taxon>Bacteria</taxon>
        <taxon>Pseudomonadati</taxon>
        <taxon>Pseudomonadota</taxon>
        <taxon>Gammaproteobacteria</taxon>
        <taxon>Steroidobacterales</taxon>
        <taxon>Steroidobacteraceae</taxon>
        <taxon>Steroidobacter</taxon>
    </lineage>
</organism>
<keyword evidence="1" id="KW-0472">Membrane</keyword>
<accession>A0A829YHW2</accession>
<dbReference type="AlphaFoldDB" id="A0A829YHW2"/>
<keyword evidence="2" id="KW-0732">Signal</keyword>
<gene>
    <name evidence="4" type="ORF">GCM10011487_48840</name>
</gene>
<feature type="transmembrane region" description="Helical" evidence="1">
    <location>
        <begin position="192"/>
        <end position="211"/>
    </location>
</feature>
<name>A0A829YHW2_9GAMM</name>
<protein>
    <recommendedName>
        <fullName evidence="3">SH3b domain-containing protein</fullName>
    </recommendedName>
</protein>
<feature type="chain" id="PRO_5032458544" description="SH3b domain-containing protein" evidence="2">
    <location>
        <begin position="20"/>
        <end position="228"/>
    </location>
</feature>
<keyword evidence="1" id="KW-1133">Transmembrane helix</keyword>
<evidence type="ECO:0000256" key="2">
    <source>
        <dbReference type="SAM" id="SignalP"/>
    </source>
</evidence>
<keyword evidence="1" id="KW-0812">Transmembrane</keyword>
<dbReference type="Pfam" id="PF08239">
    <property type="entry name" value="SH3_3"/>
    <property type="match status" value="1"/>
</dbReference>
<dbReference type="Gene3D" id="2.30.30.40">
    <property type="entry name" value="SH3 Domains"/>
    <property type="match status" value="1"/>
</dbReference>
<feature type="domain" description="SH3b" evidence="3">
    <location>
        <begin position="44"/>
        <end position="108"/>
    </location>
</feature>
<evidence type="ECO:0000256" key="1">
    <source>
        <dbReference type="SAM" id="Phobius"/>
    </source>
</evidence>
<sequence>MKYSATPRCLLIATASLLAATLPLAGVAQEIPASETPAAPAPTPEKRFVSDKLVLNVYAEPDQGSERVATIQTGDSVEELERSGNLVRVRLEDGREGWVGANYLTSDEPAIVRLRELQRQQPSAAPRVDKASLEEIAQLKKENGALRGQVSELQARIAAPVAPPPPQGETIVAAPEPPLQAAVLPTTAPTGVVGWVVALLVVGAVSFAGGYQTLARRLRKKFGGLKIY</sequence>
<feature type="signal peptide" evidence="2">
    <location>
        <begin position="1"/>
        <end position="19"/>
    </location>
</feature>
<dbReference type="PROSITE" id="PS51781">
    <property type="entry name" value="SH3B"/>
    <property type="match status" value="1"/>
</dbReference>
<comment type="caution">
    <text evidence="4">The sequence shown here is derived from an EMBL/GenBank/DDBJ whole genome shotgun (WGS) entry which is preliminary data.</text>
</comment>
<dbReference type="Proteomes" id="UP000445000">
    <property type="component" value="Unassembled WGS sequence"/>
</dbReference>
<dbReference type="SMART" id="SM00287">
    <property type="entry name" value="SH3b"/>
    <property type="match status" value="1"/>
</dbReference>
<keyword evidence="5" id="KW-1185">Reference proteome</keyword>
<reference evidence="5" key="1">
    <citation type="submission" date="2020-01" db="EMBL/GenBank/DDBJ databases">
        <title>'Steroidobacter agaridevorans' sp. nov., agar-degrading bacteria isolated from rhizosphere soils.</title>
        <authorList>
            <person name="Ikenaga M."/>
            <person name="Kataoka M."/>
            <person name="Murouchi A."/>
            <person name="Katsuragi S."/>
            <person name="Sakai M."/>
        </authorList>
    </citation>
    <scope>NUCLEOTIDE SEQUENCE [LARGE SCALE GENOMIC DNA]</scope>
    <source>
        <strain evidence="5">YU21-B</strain>
    </source>
</reference>
<proteinExistence type="predicted"/>
<evidence type="ECO:0000313" key="5">
    <source>
        <dbReference type="Proteomes" id="UP000445000"/>
    </source>
</evidence>